<sequence>MPLEPRIVMLTYDDMRRQMARHVKLIDVRTPEQFVQLHLVGSIPLPGPRFGMSLLADGQIHPEERIVIVSDDAVSGHIAAQEANLMGAEVVGIFASLPRSWEKRGLPVIKGDVVHPDTLLTYLHDNPQVEFVDVREKMEQIRFPFPPVTRSMPFSLWPEQARLLDPARPVLLMSGKDQRSILAARHLMVQGFSRVGYLVGGYHRYHHPRVYDPKEAARTTARHGVFI</sequence>
<dbReference type="PATRIC" id="fig|679936.5.peg.3025"/>
<dbReference type="PANTHER" id="PTHR43031">
    <property type="entry name" value="FAD-DEPENDENT OXIDOREDUCTASE"/>
    <property type="match status" value="1"/>
</dbReference>
<dbReference type="CDD" id="cd00158">
    <property type="entry name" value="RHOD"/>
    <property type="match status" value="2"/>
</dbReference>
<feature type="domain" description="Rhodanese" evidence="1">
    <location>
        <begin position="19"/>
        <end position="110"/>
    </location>
</feature>
<evidence type="ECO:0000313" key="3">
    <source>
        <dbReference type="Proteomes" id="UP000005439"/>
    </source>
</evidence>
<dbReference type="Proteomes" id="UP000005439">
    <property type="component" value="Chromosome"/>
</dbReference>
<keyword evidence="3" id="KW-1185">Reference proteome</keyword>
<feature type="domain" description="Rhodanese" evidence="1">
    <location>
        <begin position="125"/>
        <end position="211"/>
    </location>
</feature>
<evidence type="ECO:0000313" key="2">
    <source>
        <dbReference type="EMBL" id="AEW06392.1"/>
    </source>
</evidence>
<dbReference type="InterPro" id="IPR036873">
    <property type="entry name" value="Rhodanese-like_dom_sf"/>
</dbReference>
<evidence type="ECO:0000259" key="1">
    <source>
        <dbReference type="PROSITE" id="PS50206"/>
    </source>
</evidence>
<reference evidence="3" key="1">
    <citation type="submission" date="2011-12" db="EMBL/GenBank/DDBJ databases">
        <title>The complete genome of chromosome of Sulfobacillus acidophilus DSM 10332.</title>
        <authorList>
            <person name="Lucas S."/>
            <person name="Han J."/>
            <person name="Lapidus A."/>
            <person name="Bruce D."/>
            <person name="Goodwin L."/>
            <person name="Pitluck S."/>
            <person name="Peters L."/>
            <person name="Kyrpides N."/>
            <person name="Mavromatis K."/>
            <person name="Ivanova N."/>
            <person name="Mikhailova N."/>
            <person name="Chertkov O."/>
            <person name="Saunders E."/>
            <person name="Detter J.C."/>
            <person name="Tapia R."/>
            <person name="Han C."/>
            <person name="Land M."/>
            <person name="Hauser L."/>
            <person name="Markowitz V."/>
            <person name="Cheng J.-F."/>
            <person name="Hugenholtz P."/>
            <person name="Woyke T."/>
            <person name="Wu D."/>
            <person name="Pukall R."/>
            <person name="Gehrich-Schroeter G."/>
            <person name="Schneider S."/>
            <person name="Klenk H.-P."/>
            <person name="Eisen J.A."/>
        </authorList>
    </citation>
    <scope>NUCLEOTIDE SEQUENCE [LARGE SCALE GENOMIC DNA]</scope>
    <source>
        <strain evidence="3">ATCC 700253 / DSM 10332 / NAL</strain>
    </source>
</reference>
<dbReference type="InterPro" id="IPR001763">
    <property type="entry name" value="Rhodanese-like_dom"/>
</dbReference>
<dbReference type="InterPro" id="IPR050229">
    <property type="entry name" value="GlpE_sulfurtransferase"/>
</dbReference>
<gene>
    <name evidence="2" type="ordered locus">Sulac_2931</name>
</gene>
<dbReference type="EMBL" id="CP003179">
    <property type="protein sequence ID" value="AEW06392.1"/>
    <property type="molecule type" value="Genomic_DNA"/>
</dbReference>
<dbReference type="Pfam" id="PF00581">
    <property type="entry name" value="Rhodanese"/>
    <property type="match status" value="1"/>
</dbReference>
<accession>G8TZR2</accession>
<proteinExistence type="predicted"/>
<dbReference type="Gene3D" id="3.40.250.10">
    <property type="entry name" value="Rhodanese-like domain"/>
    <property type="match status" value="2"/>
</dbReference>
<dbReference type="HOGENOM" id="CLU_1219187_0_0_9"/>
<dbReference type="KEGG" id="sap:Sulac_2931"/>
<dbReference type="SUPFAM" id="SSF52821">
    <property type="entry name" value="Rhodanese/Cell cycle control phosphatase"/>
    <property type="match status" value="2"/>
</dbReference>
<dbReference type="PANTHER" id="PTHR43031:SF16">
    <property type="entry name" value="OXIDOREDUCTASE"/>
    <property type="match status" value="1"/>
</dbReference>
<organism evidence="2 3">
    <name type="scientific">Sulfobacillus acidophilus (strain ATCC 700253 / DSM 10332 / NAL)</name>
    <dbReference type="NCBI Taxonomy" id="679936"/>
    <lineage>
        <taxon>Bacteria</taxon>
        <taxon>Bacillati</taxon>
        <taxon>Bacillota</taxon>
        <taxon>Clostridia</taxon>
        <taxon>Eubacteriales</taxon>
        <taxon>Clostridiales Family XVII. Incertae Sedis</taxon>
        <taxon>Sulfobacillus</taxon>
    </lineage>
</organism>
<name>G8TZR2_SULAD</name>
<reference evidence="2 3" key="2">
    <citation type="journal article" date="2012" name="Stand. Genomic Sci.">
        <title>Complete genome sequence of the moderately thermophilic mineral-sulfide-oxidizing firmicute Sulfobacillus acidophilus type strain (NAL(T)).</title>
        <authorList>
            <person name="Anderson I."/>
            <person name="Chertkov O."/>
            <person name="Chen A."/>
            <person name="Saunders E."/>
            <person name="Lapidus A."/>
            <person name="Nolan M."/>
            <person name="Lucas S."/>
            <person name="Hammon N."/>
            <person name="Deshpande S."/>
            <person name="Cheng J.F."/>
            <person name="Han C."/>
            <person name="Tapia R."/>
            <person name="Goodwin L.A."/>
            <person name="Pitluck S."/>
            <person name="Liolios K."/>
            <person name="Pagani I."/>
            <person name="Ivanova N."/>
            <person name="Mikhailova N."/>
            <person name="Pati A."/>
            <person name="Palaniappan K."/>
            <person name="Land M."/>
            <person name="Pan C."/>
            <person name="Rohde M."/>
            <person name="Pukall R."/>
            <person name="Goker M."/>
            <person name="Detter J.C."/>
            <person name="Woyke T."/>
            <person name="Bristow J."/>
            <person name="Eisen J.A."/>
            <person name="Markowitz V."/>
            <person name="Hugenholtz P."/>
            <person name="Kyrpides N.C."/>
            <person name="Klenk H.P."/>
            <person name="Mavromatis K."/>
        </authorList>
    </citation>
    <scope>NUCLEOTIDE SEQUENCE [LARGE SCALE GENOMIC DNA]</scope>
    <source>
        <strain evidence="3">ATCC 700253 / DSM 10332 / NAL</strain>
    </source>
</reference>
<dbReference type="AlphaFoldDB" id="G8TZR2"/>
<dbReference type="STRING" id="679936.Sulac_2931"/>
<dbReference type="PROSITE" id="PS50206">
    <property type="entry name" value="RHODANESE_3"/>
    <property type="match status" value="2"/>
</dbReference>
<protein>
    <submittedName>
        <fullName evidence="2">Metallo-beta-lactamase family protein</fullName>
    </submittedName>
</protein>